<dbReference type="EMBL" id="VMNW02000014">
    <property type="protein sequence ID" value="KAA9162067.1"/>
    <property type="molecule type" value="Genomic_DNA"/>
</dbReference>
<keyword evidence="2" id="KW-1185">Reference proteome</keyword>
<dbReference type="AlphaFoldDB" id="A0A5N0V6T8"/>
<dbReference type="OrthoDB" id="4515757at2"/>
<gene>
    <name evidence="1" type="ORF">FPZ12_012580</name>
</gene>
<reference evidence="1" key="1">
    <citation type="submission" date="2019-09" db="EMBL/GenBank/DDBJ databases">
        <authorList>
            <person name="Teo W.F.A."/>
            <person name="Duangmal K."/>
        </authorList>
    </citation>
    <scope>NUCLEOTIDE SEQUENCE [LARGE SCALE GENOMIC DNA]</scope>
    <source>
        <strain evidence="1">K81G1</strain>
    </source>
</reference>
<proteinExistence type="predicted"/>
<dbReference type="Proteomes" id="UP000319769">
    <property type="component" value="Unassembled WGS sequence"/>
</dbReference>
<name>A0A5N0V6T8_9PSEU</name>
<sequence length="298" mass="32668">MAVDKNVVTFQVNGSDDDLLRAETLPGADDAVRQAWRLAQEGREIQASDITRVHSTWQPSRMDRVFLAGMFPHAEHTHQFTRPEGTARDEAFDSARDVLQRSADTAVEAEQDGEWLPILHTYDGPLKLYASLPLVSGRLYLGFAKTTVGAGGRVGMSHLLRARFEQMSEDELLELVGEACDNLKRGLVFKVHPDEKKGNLVALERGDGNLCAGSAIMLDDFYENTAARVGSEKVIVGLISPDHIYVAGADSGWVGEIEDWVRTSPDTSGDLVPTVLLIEGPQSMKILAERPTGRAPHH</sequence>
<comment type="caution">
    <text evidence="1">The sequence shown here is derived from an EMBL/GenBank/DDBJ whole genome shotgun (WGS) entry which is preliminary data.</text>
</comment>
<organism evidence="1 2">
    <name type="scientific">Amycolatopsis acidicola</name>
    <dbReference type="NCBI Taxonomy" id="2596893"/>
    <lineage>
        <taxon>Bacteria</taxon>
        <taxon>Bacillati</taxon>
        <taxon>Actinomycetota</taxon>
        <taxon>Actinomycetes</taxon>
        <taxon>Pseudonocardiales</taxon>
        <taxon>Pseudonocardiaceae</taxon>
        <taxon>Amycolatopsis</taxon>
    </lineage>
</organism>
<protein>
    <recommendedName>
        <fullName evidence="3">DUF1444 family protein</fullName>
    </recommendedName>
</protein>
<evidence type="ECO:0000313" key="2">
    <source>
        <dbReference type="Proteomes" id="UP000319769"/>
    </source>
</evidence>
<evidence type="ECO:0008006" key="3">
    <source>
        <dbReference type="Google" id="ProtNLM"/>
    </source>
</evidence>
<accession>A0A5N0V6T8</accession>
<dbReference type="RefSeq" id="WP_144747258.1">
    <property type="nucleotide sequence ID" value="NZ_VMNW02000014.1"/>
</dbReference>
<evidence type="ECO:0000313" key="1">
    <source>
        <dbReference type="EMBL" id="KAA9162067.1"/>
    </source>
</evidence>